<dbReference type="InterPro" id="IPR030400">
    <property type="entry name" value="Sedolisin_dom"/>
</dbReference>
<dbReference type="InterPro" id="IPR050819">
    <property type="entry name" value="Tripeptidyl-peptidase_I"/>
</dbReference>
<evidence type="ECO:0000256" key="4">
    <source>
        <dbReference type="ARBA" id="ARBA00012462"/>
    </source>
</evidence>
<evidence type="ECO:0000256" key="13">
    <source>
        <dbReference type="ARBA" id="ARBA00023145"/>
    </source>
</evidence>
<dbReference type="GeneID" id="89976941"/>
<dbReference type="Pfam" id="PF00082">
    <property type="entry name" value="Peptidase_S8"/>
    <property type="match status" value="1"/>
</dbReference>
<feature type="binding site" evidence="15">
    <location>
        <position position="580"/>
    </location>
    <ligand>
        <name>Ca(2+)</name>
        <dbReference type="ChEBI" id="CHEBI:29108"/>
    </ligand>
</feature>
<dbReference type="AlphaFoldDB" id="A0AAV9MZB7"/>
<protein>
    <recommendedName>
        <fullName evidence="4">tripeptidyl-peptidase II</fullName>
        <ecNumber evidence="4">3.4.14.10</ecNumber>
    </recommendedName>
</protein>
<keyword evidence="19" id="KW-1185">Reference proteome</keyword>
<dbReference type="GO" id="GO:0008240">
    <property type="term" value="F:tripeptidyl-peptidase activity"/>
    <property type="evidence" value="ECO:0007669"/>
    <property type="project" value="UniProtKB-EC"/>
</dbReference>
<keyword evidence="14" id="KW-0325">Glycoprotein</keyword>
<keyword evidence="8 16" id="KW-0732">Signal</keyword>
<dbReference type="EC" id="3.4.14.10" evidence="4"/>
<feature type="chain" id="PRO_5043631260" description="tripeptidyl-peptidase II" evidence="16">
    <location>
        <begin position="20"/>
        <end position="601"/>
    </location>
</feature>
<dbReference type="GO" id="GO:0046872">
    <property type="term" value="F:metal ion binding"/>
    <property type="evidence" value="ECO:0007669"/>
    <property type="project" value="UniProtKB-UniRule"/>
</dbReference>
<keyword evidence="6 15" id="KW-0645">Protease</keyword>
<dbReference type="PANTHER" id="PTHR14218:SF39">
    <property type="entry name" value="PEPTIDASE S53 DOMAIN-CONTAINING PROTEIN"/>
    <property type="match status" value="1"/>
</dbReference>
<reference evidence="18 19" key="1">
    <citation type="submission" date="2023-08" db="EMBL/GenBank/DDBJ databases">
        <title>Black Yeasts Isolated from many extreme environments.</title>
        <authorList>
            <person name="Coleine C."/>
            <person name="Stajich J.E."/>
            <person name="Selbmann L."/>
        </authorList>
    </citation>
    <scope>NUCLEOTIDE SEQUENCE [LARGE SCALE GENOMIC DNA]</scope>
    <source>
        <strain evidence="18 19">CCFEE 5792</strain>
    </source>
</reference>
<dbReference type="Gene3D" id="3.40.50.200">
    <property type="entry name" value="Peptidase S8/S53 domain"/>
    <property type="match status" value="1"/>
</dbReference>
<feature type="domain" description="Peptidase S53" evidence="17">
    <location>
        <begin position="222"/>
        <end position="601"/>
    </location>
</feature>
<feature type="signal peptide" evidence="16">
    <location>
        <begin position="1"/>
        <end position="19"/>
    </location>
</feature>
<organism evidence="18 19">
    <name type="scientific">Exophiala bonariae</name>
    <dbReference type="NCBI Taxonomy" id="1690606"/>
    <lineage>
        <taxon>Eukaryota</taxon>
        <taxon>Fungi</taxon>
        <taxon>Dikarya</taxon>
        <taxon>Ascomycota</taxon>
        <taxon>Pezizomycotina</taxon>
        <taxon>Eurotiomycetes</taxon>
        <taxon>Chaetothyriomycetidae</taxon>
        <taxon>Chaetothyriales</taxon>
        <taxon>Herpotrichiellaceae</taxon>
        <taxon>Exophiala</taxon>
    </lineage>
</organism>
<feature type="binding site" evidence="15">
    <location>
        <position position="561"/>
    </location>
    <ligand>
        <name>Ca(2+)</name>
        <dbReference type="ChEBI" id="CHEBI:29108"/>
    </ligand>
</feature>
<sequence>MIVFPILLALTAIAQVGLTSPVLSGLDYAVKESHNVPPRWSQVGEPHPLQPLKLNIGLKPNNVDLLKQHLHEVSNPDHHRYGQHLSAQQVQSFMRPTEETLRLVRIWLDENSIDPSICQYSSSGDWVTLTLPVSEAETLLDTKYHVYQHDDGTNLVRTTRWSLPRFLLDHITTVQPTTAFLRANPNGNTLLTVSTDIDVAKLVAAENAANSTTLTQNCNWNSMTPRCLRLLYNTYGYKPQSLDKNKIGFTNYLGQAYNSSDTEIFLGNFRAEAISGARQVTQIGIDGGVWDDGETGAGAEASLDVQTILGHVYPTTVISYSTGGEPPFDADILTPTNTNEPYLTWVLFLLAQDPTSWPSVISTSYGDNEQTVPRSYAETVCNQFAALTAQGISLIFSSGDHGVGKNNTCSTNDGENRTSFLPVFPASCPYVTAVGATKNYPEVVAYDPRNGFASGSGFSDYFPRPEWQNTVVDSYVKGLGNTFEGLYNKSGRAYPDLAAQGFRYLIFVNGSAVSLDGTSASAPTIASVFSLVNDALIAKGKPTLGWLNPWLYSKGHTAFTDVVEGSAIGCSGPGFSAGPGWDVASGFGTPDFEKIRDVLEV</sequence>
<dbReference type="SUPFAM" id="SSF52743">
    <property type="entry name" value="Subtilisin-like"/>
    <property type="match status" value="1"/>
</dbReference>
<dbReference type="CDD" id="cd04056">
    <property type="entry name" value="Peptidases_S53"/>
    <property type="match status" value="1"/>
</dbReference>
<evidence type="ECO:0000256" key="8">
    <source>
        <dbReference type="ARBA" id="ARBA00022729"/>
    </source>
</evidence>
<evidence type="ECO:0000256" key="10">
    <source>
        <dbReference type="ARBA" id="ARBA00022825"/>
    </source>
</evidence>
<evidence type="ECO:0000313" key="19">
    <source>
        <dbReference type="Proteomes" id="UP001358417"/>
    </source>
</evidence>
<evidence type="ECO:0000256" key="15">
    <source>
        <dbReference type="PROSITE-ProRule" id="PRU01032"/>
    </source>
</evidence>
<proteinExistence type="predicted"/>
<evidence type="ECO:0000256" key="6">
    <source>
        <dbReference type="ARBA" id="ARBA00022670"/>
    </source>
</evidence>
<feature type="binding site" evidence="15">
    <location>
        <position position="582"/>
    </location>
    <ligand>
        <name>Ca(2+)</name>
        <dbReference type="ChEBI" id="CHEBI:29108"/>
    </ligand>
</feature>
<feature type="active site" description="Charge relay system" evidence="15">
    <location>
        <position position="300"/>
    </location>
</feature>
<dbReference type="InterPro" id="IPR036852">
    <property type="entry name" value="Peptidase_S8/S53_dom_sf"/>
</dbReference>
<feature type="active site" description="Charge relay system" evidence="15">
    <location>
        <position position="519"/>
    </location>
</feature>
<keyword evidence="11 15" id="KW-0106">Calcium</keyword>
<dbReference type="FunFam" id="3.40.50.200:FF:000015">
    <property type="entry name" value="Tripeptidyl peptidase A"/>
    <property type="match status" value="1"/>
</dbReference>
<feature type="binding site" evidence="15">
    <location>
        <position position="562"/>
    </location>
    <ligand>
        <name>Ca(2+)</name>
        <dbReference type="ChEBI" id="CHEBI:29108"/>
    </ligand>
</feature>
<keyword evidence="7 15" id="KW-0479">Metal-binding</keyword>
<comment type="catalytic activity">
    <reaction evidence="1">
        <text>Release of an N-terminal tripeptide from a polypeptide.</text>
        <dbReference type="EC" id="3.4.14.10"/>
    </reaction>
</comment>
<evidence type="ECO:0000256" key="16">
    <source>
        <dbReference type="SAM" id="SignalP"/>
    </source>
</evidence>
<keyword evidence="10 15" id="KW-0720">Serine protease</keyword>
<evidence type="ECO:0000256" key="14">
    <source>
        <dbReference type="ARBA" id="ARBA00023180"/>
    </source>
</evidence>
<evidence type="ECO:0000256" key="11">
    <source>
        <dbReference type="ARBA" id="ARBA00022837"/>
    </source>
</evidence>
<dbReference type="SUPFAM" id="SSF54897">
    <property type="entry name" value="Protease propeptides/inhibitors"/>
    <property type="match status" value="1"/>
</dbReference>
<evidence type="ECO:0000256" key="12">
    <source>
        <dbReference type="ARBA" id="ARBA00023026"/>
    </source>
</evidence>
<dbReference type="InterPro" id="IPR000209">
    <property type="entry name" value="Peptidase_S8/S53_dom"/>
</dbReference>
<dbReference type="GO" id="GO:0004252">
    <property type="term" value="F:serine-type endopeptidase activity"/>
    <property type="evidence" value="ECO:0007669"/>
    <property type="project" value="UniProtKB-UniRule"/>
</dbReference>
<evidence type="ECO:0000256" key="1">
    <source>
        <dbReference type="ARBA" id="ARBA00001910"/>
    </source>
</evidence>
<comment type="function">
    <text evidence="2">Secreted tripeptidyl-peptidase which degrades proteins at acidic pHs and is involved in virulence.</text>
</comment>
<keyword evidence="9 15" id="KW-0378">Hydrolase</keyword>
<dbReference type="PROSITE" id="PS51695">
    <property type="entry name" value="SEDOLISIN"/>
    <property type="match status" value="1"/>
</dbReference>
<evidence type="ECO:0000256" key="3">
    <source>
        <dbReference type="ARBA" id="ARBA00004239"/>
    </source>
</evidence>
<dbReference type="InterPro" id="IPR015366">
    <property type="entry name" value="S53_propep"/>
</dbReference>
<evidence type="ECO:0000256" key="9">
    <source>
        <dbReference type="ARBA" id="ARBA00022801"/>
    </source>
</evidence>
<dbReference type="RefSeq" id="XP_064701597.1">
    <property type="nucleotide sequence ID" value="XM_064852323.1"/>
</dbReference>
<dbReference type="GO" id="GO:0005576">
    <property type="term" value="C:extracellular region"/>
    <property type="evidence" value="ECO:0007669"/>
    <property type="project" value="UniProtKB-SubCell"/>
</dbReference>
<dbReference type="PANTHER" id="PTHR14218">
    <property type="entry name" value="PROTEASE S8 TRIPEPTIDYL PEPTIDASE I CLN2"/>
    <property type="match status" value="1"/>
</dbReference>
<dbReference type="GO" id="GO:0006508">
    <property type="term" value="P:proteolysis"/>
    <property type="evidence" value="ECO:0007669"/>
    <property type="project" value="UniProtKB-KW"/>
</dbReference>
<evidence type="ECO:0000313" key="18">
    <source>
        <dbReference type="EMBL" id="KAK5045992.1"/>
    </source>
</evidence>
<evidence type="ECO:0000256" key="5">
    <source>
        <dbReference type="ARBA" id="ARBA00022525"/>
    </source>
</evidence>
<keyword evidence="13" id="KW-0865">Zymogen</keyword>
<comment type="cofactor">
    <cofactor evidence="15">
        <name>Ca(2+)</name>
        <dbReference type="ChEBI" id="CHEBI:29108"/>
    </cofactor>
    <text evidence="15">Binds 1 Ca(2+) ion per subunit.</text>
</comment>
<evidence type="ECO:0000256" key="2">
    <source>
        <dbReference type="ARBA" id="ARBA00002451"/>
    </source>
</evidence>
<evidence type="ECO:0000259" key="17">
    <source>
        <dbReference type="PROSITE" id="PS51695"/>
    </source>
</evidence>
<keyword evidence="5" id="KW-0964">Secreted</keyword>
<dbReference type="Proteomes" id="UP001358417">
    <property type="component" value="Unassembled WGS sequence"/>
</dbReference>
<evidence type="ECO:0000256" key="7">
    <source>
        <dbReference type="ARBA" id="ARBA00022723"/>
    </source>
</evidence>
<dbReference type="EMBL" id="JAVRRD010000033">
    <property type="protein sequence ID" value="KAK5045992.1"/>
    <property type="molecule type" value="Genomic_DNA"/>
</dbReference>
<comment type="subcellular location">
    <subcellularLocation>
        <location evidence="3">Secreted</location>
        <location evidence="3">Extracellular space</location>
    </subcellularLocation>
</comment>
<comment type="caution">
    <text evidence="18">The sequence shown here is derived from an EMBL/GenBank/DDBJ whole genome shotgun (WGS) entry which is preliminary data.</text>
</comment>
<dbReference type="Pfam" id="PF09286">
    <property type="entry name" value="Pro-kuma_activ"/>
    <property type="match status" value="1"/>
</dbReference>
<feature type="active site" description="Charge relay system" evidence="15">
    <location>
        <position position="304"/>
    </location>
</feature>
<accession>A0AAV9MZB7</accession>
<keyword evidence="12" id="KW-0843">Virulence</keyword>
<gene>
    <name evidence="18" type="ORF">LTR84_008778</name>
</gene>
<dbReference type="SMART" id="SM00944">
    <property type="entry name" value="Pro-kuma_activ"/>
    <property type="match status" value="1"/>
</dbReference>
<name>A0AAV9MZB7_9EURO</name>
<dbReference type="CDD" id="cd11377">
    <property type="entry name" value="Pro-peptidase_S53"/>
    <property type="match status" value="1"/>
</dbReference>